<reference evidence="3 5" key="1">
    <citation type="journal article" date="2017" name="Nature">
        <title>The sunflower genome provides insights into oil metabolism, flowering and Asterid evolution.</title>
        <authorList>
            <person name="Badouin H."/>
            <person name="Gouzy J."/>
            <person name="Grassa C.J."/>
            <person name="Murat F."/>
            <person name="Staton S.E."/>
            <person name="Cottret L."/>
            <person name="Lelandais-Briere C."/>
            <person name="Owens G.L."/>
            <person name="Carrere S."/>
            <person name="Mayjonade B."/>
            <person name="Legrand L."/>
            <person name="Gill N."/>
            <person name="Kane N.C."/>
            <person name="Bowers J.E."/>
            <person name="Hubner S."/>
            <person name="Bellec A."/>
            <person name="Berard A."/>
            <person name="Berges H."/>
            <person name="Blanchet N."/>
            <person name="Boniface M.C."/>
            <person name="Brunel D."/>
            <person name="Catrice O."/>
            <person name="Chaidir N."/>
            <person name="Claudel C."/>
            <person name="Donnadieu C."/>
            <person name="Faraut T."/>
            <person name="Fievet G."/>
            <person name="Helmstetter N."/>
            <person name="King M."/>
            <person name="Knapp S.J."/>
            <person name="Lai Z."/>
            <person name="Le Paslier M.C."/>
            <person name="Lippi Y."/>
            <person name="Lorenzon L."/>
            <person name="Mandel J.R."/>
            <person name="Marage G."/>
            <person name="Marchand G."/>
            <person name="Marquand E."/>
            <person name="Bret-Mestries E."/>
            <person name="Morien E."/>
            <person name="Nambeesan S."/>
            <person name="Nguyen T."/>
            <person name="Pegot-Espagnet P."/>
            <person name="Pouilly N."/>
            <person name="Raftis F."/>
            <person name="Sallet E."/>
            <person name="Schiex T."/>
            <person name="Thomas J."/>
            <person name="Vandecasteele C."/>
            <person name="Vares D."/>
            <person name="Vear F."/>
            <person name="Vautrin S."/>
            <person name="Crespi M."/>
            <person name="Mangin B."/>
            <person name="Burke J.M."/>
            <person name="Salse J."/>
            <person name="Munos S."/>
            <person name="Vincourt P."/>
            <person name="Rieseberg L.H."/>
            <person name="Langlade N.B."/>
        </authorList>
    </citation>
    <scope>NUCLEOTIDE SEQUENCE [LARGE SCALE GENOMIC DNA]</scope>
    <source>
        <strain evidence="5">cv. SF193</strain>
        <tissue evidence="3">Leaves</tissue>
    </source>
</reference>
<feature type="region of interest" description="Disordered" evidence="1">
    <location>
        <begin position="64"/>
        <end position="83"/>
    </location>
</feature>
<keyword evidence="5" id="KW-1185">Reference proteome</keyword>
<dbReference type="AlphaFoldDB" id="A0A251SMJ0"/>
<dbReference type="EMBL" id="MNCJ02000329">
    <property type="protein sequence ID" value="KAF5769831.1"/>
    <property type="molecule type" value="Genomic_DNA"/>
</dbReference>
<feature type="domain" description="Calmodulin-binding" evidence="2">
    <location>
        <begin position="448"/>
        <end position="560"/>
    </location>
</feature>
<feature type="region of interest" description="Disordered" evidence="1">
    <location>
        <begin position="94"/>
        <end position="207"/>
    </location>
</feature>
<dbReference type="OrthoDB" id="766386at2759"/>
<protein>
    <submittedName>
        <fullName evidence="3 4">Calmodulin-binding domain, plant</fullName>
    </submittedName>
</protein>
<dbReference type="Pfam" id="PF07839">
    <property type="entry name" value="CaM_binding"/>
    <property type="match status" value="1"/>
</dbReference>
<evidence type="ECO:0000256" key="1">
    <source>
        <dbReference type="SAM" id="MobiDB-lite"/>
    </source>
</evidence>
<dbReference type="PANTHER" id="PTHR33349:SF1">
    <property type="entry name" value="EMB|CAB62594.1"/>
    <property type="match status" value="1"/>
</dbReference>
<organism evidence="4 5">
    <name type="scientific">Helianthus annuus</name>
    <name type="common">Common sunflower</name>
    <dbReference type="NCBI Taxonomy" id="4232"/>
    <lineage>
        <taxon>Eukaryota</taxon>
        <taxon>Viridiplantae</taxon>
        <taxon>Streptophyta</taxon>
        <taxon>Embryophyta</taxon>
        <taxon>Tracheophyta</taxon>
        <taxon>Spermatophyta</taxon>
        <taxon>Magnoliopsida</taxon>
        <taxon>eudicotyledons</taxon>
        <taxon>Gunneridae</taxon>
        <taxon>Pentapetalae</taxon>
        <taxon>asterids</taxon>
        <taxon>campanulids</taxon>
        <taxon>Asterales</taxon>
        <taxon>Asteraceae</taxon>
        <taxon>Asteroideae</taxon>
        <taxon>Heliantheae alliance</taxon>
        <taxon>Heliantheae</taxon>
        <taxon>Helianthus</taxon>
    </lineage>
</organism>
<dbReference type="InterPro" id="IPR012417">
    <property type="entry name" value="CaM-bd_dom_pln"/>
</dbReference>
<dbReference type="InParanoid" id="A0A251SMJ0"/>
<evidence type="ECO:0000313" key="4">
    <source>
        <dbReference type="EMBL" id="OTF98720.1"/>
    </source>
</evidence>
<dbReference type="GO" id="GO:0005516">
    <property type="term" value="F:calmodulin binding"/>
    <property type="evidence" value="ECO:0007669"/>
    <property type="project" value="InterPro"/>
</dbReference>
<evidence type="ECO:0000313" key="3">
    <source>
        <dbReference type="EMBL" id="KAF5769831.1"/>
    </source>
</evidence>
<evidence type="ECO:0000259" key="2">
    <source>
        <dbReference type="SMART" id="SM01054"/>
    </source>
</evidence>
<feature type="compositionally biased region" description="Low complexity" evidence="1">
    <location>
        <begin position="333"/>
        <end position="348"/>
    </location>
</feature>
<feature type="compositionally biased region" description="Basic and acidic residues" evidence="1">
    <location>
        <begin position="401"/>
        <end position="414"/>
    </location>
</feature>
<dbReference type="SMART" id="SM01054">
    <property type="entry name" value="CaM_binding"/>
    <property type="match status" value="1"/>
</dbReference>
<gene>
    <name evidence="4" type="ORF">HannXRQ_Chr14g0448711</name>
    <name evidence="3" type="ORF">HanXRQr2_Chr14g0652781</name>
</gene>
<feature type="region of interest" description="Disordered" evidence="1">
    <location>
        <begin position="225"/>
        <end position="472"/>
    </location>
</feature>
<dbReference type="EMBL" id="CM007903">
    <property type="protein sequence ID" value="OTF98720.1"/>
    <property type="molecule type" value="Genomic_DNA"/>
</dbReference>
<sequence length="569" mass="63521">MATQTAVNGNAKGTPESILEPAYMVAVGGGLSGSKAKTRTYTGRKGHITTSRYLRPKISSCHDRCKTGVRDEPPELKKPGRRLGVRKMWVKKKPARISVEPVERKKMTKPKPIPRPKIGAREEPTNRKSTQNELKLPIKHVKPKPSSSSVINGQKNKKEVTNNRNAGIVGKSTSAEQGAHKAANTRSSPRKHKPESPRKDKGSKTKAKIKQLLAEKITEITLNEAENEELESVPPTVETIESPLKDERNMKETKLDQLIDEKITETTLHEAENAETIESPLKGEESTTKTRLKQLTAEKITEKTLQEAESAESESVPPTDETIESPPTVITESTNLSSSESSQSPSDKQVSEERENSKSFSDKQVSEERETSKASLDKQVSEEERENANNGEVNVSEDDDKTVKRQDKENEGSKGKFMRGRTVVESEDVDPRRLIIGKGKIPEDEDDGPTWLKFRRGKTVEGEEDDGPTKLNFRRGKILEDDEIDESFAKVNFKKTIVEEPTDDGKNESETVTLKHQEMQKKKEAQELLNRMIEETASKLEIDRKTKVEALVGAFETVISLKDDAPEKS</sequence>
<name>A0A251SMJ0_HELAN</name>
<feature type="compositionally biased region" description="Basic and acidic residues" evidence="1">
    <location>
        <begin position="243"/>
        <end position="272"/>
    </location>
</feature>
<feature type="compositionally biased region" description="Basic and acidic residues" evidence="1">
    <location>
        <begin position="349"/>
        <end position="382"/>
    </location>
</feature>
<proteinExistence type="predicted"/>
<dbReference type="OMA" id="PRSSCHD"/>
<reference evidence="4" key="2">
    <citation type="submission" date="2017-02" db="EMBL/GenBank/DDBJ databases">
        <title>Sunflower complete genome.</title>
        <authorList>
            <person name="Langlade N."/>
            <person name="Munos S."/>
        </authorList>
    </citation>
    <scope>NUCLEOTIDE SEQUENCE [LARGE SCALE GENOMIC DNA]</scope>
    <source>
        <tissue evidence="4">Leaves</tissue>
    </source>
</reference>
<dbReference type="Gramene" id="mRNA:HanXRQr2_Chr14g0652781">
    <property type="protein sequence ID" value="CDS:HanXRQr2_Chr14g0652781.1"/>
    <property type="gene ID" value="HanXRQr2_Chr14g0652781"/>
</dbReference>
<dbReference type="PANTHER" id="PTHR33349">
    <property type="entry name" value="EMB|CAB62594.1"/>
    <property type="match status" value="1"/>
</dbReference>
<feature type="compositionally biased region" description="Basic and acidic residues" evidence="1">
    <location>
        <begin position="64"/>
        <end position="78"/>
    </location>
</feature>
<feature type="compositionally biased region" description="Basic and acidic residues" evidence="1">
    <location>
        <begin position="194"/>
        <end position="203"/>
    </location>
</feature>
<dbReference type="Proteomes" id="UP000215914">
    <property type="component" value="Chromosome 14"/>
</dbReference>
<reference evidence="3" key="3">
    <citation type="submission" date="2020-06" db="EMBL/GenBank/DDBJ databases">
        <title>Helianthus annuus Genome sequencing and assembly Release 2.</title>
        <authorList>
            <person name="Gouzy J."/>
            <person name="Langlade N."/>
            <person name="Munos S."/>
        </authorList>
    </citation>
    <scope>NUCLEOTIDE SEQUENCE</scope>
    <source>
        <tissue evidence="3">Leaves</tissue>
    </source>
</reference>
<accession>A0A251SMJ0</accession>
<evidence type="ECO:0000313" key="5">
    <source>
        <dbReference type="Proteomes" id="UP000215914"/>
    </source>
</evidence>